<dbReference type="InterPro" id="IPR050151">
    <property type="entry name" value="Class-I_Pyr_Nuc-Dis_Oxidored"/>
</dbReference>
<comment type="similarity">
    <text evidence="2">Belongs to the class-I pyridine nucleotide-disulfide oxidoreductase family.</text>
</comment>
<dbReference type="PRINTS" id="PR00411">
    <property type="entry name" value="PNDRDTASEI"/>
</dbReference>
<dbReference type="SUPFAM" id="SSF51905">
    <property type="entry name" value="FAD/NAD(P)-binding domain"/>
    <property type="match status" value="1"/>
</dbReference>
<dbReference type="Proteomes" id="UP000249464">
    <property type="component" value="Unassembled WGS sequence"/>
</dbReference>
<accession>A0A2X0LUI4</accession>
<evidence type="ECO:0000256" key="3">
    <source>
        <dbReference type="ARBA" id="ARBA00022630"/>
    </source>
</evidence>
<proteinExistence type="inferred from homology"/>
<evidence type="ECO:0000256" key="6">
    <source>
        <dbReference type="ARBA" id="ARBA00023157"/>
    </source>
</evidence>
<dbReference type="GO" id="GO:0006103">
    <property type="term" value="P:2-oxoglutarate metabolic process"/>
    <property type="evidence" value="ECO:0007669"/>
    <property type="project" value="TreeGrafter"/>
</dbReference>
<dbReference type="GO" id="GO:0004148">
    <property type="term" value="F:dihydrolipoyl dehydrogenase (NADH) activity"/>
    <property type="evidence" value="ECO:0007669"/>
    <property type="project" value="TreeGrafter"/>
</dbReference>
<dbReference type="Gene3D" id="3.50.50.60">
    <property type="entry name" value="FAD/NAD(P)-binding domain"/>
    <property type="match status" value="1"/>
</dbReference>
<keyword evidence="4" id="KW-0274">FAD</keyword>
<keyword evidence="7" id="KW-0676">Redox-active center</keyword>
<dbReference type="STRING" id="796604.A0A2X0LUI4"/>
<evidence type="ECO:0000256" key="1">
    <source>
        <dbReference type="ARBA" id="ARBA00001974"/>
    </source>
</evidence>
<evidence type="ECO:0000256" key="5">
    <source>
        <dbReference type="ARBA" id="ARBA00023002"/>
    </source>
</evidence>
<dbReference type="GO" id="GO:0050660">
    <property type="term" value="F:flavin adenine dinucleotide binding"/>
    <property type="evidence" value="ECO:0007669"/>
    <property type="project" value="TreeGrafter"/>
</dbReference>
<keyword evidence="10" id="KW-1185">Reference proteome</keyword>
<protein>
    <submittedName>
        <fullName evidence="9">BQ5605_C014g07658 protein</fullName>
    </submittedName>
</protein>
<dbReference type="PANTHER" id="PTHR22912:SF151">
    <property type="entry name" value="DIHYDROLIPOYL DEHYDROGENASE, MITOCHONDRIAL"/>
    <property type="match status" value="1"/>
</dbReference>
<keyword evidence="6" id="KW-1015">Disulfide bond</keyword>
<dbReference type="EMBL" id="FQNC01000016">
    <property type="protein sequence ID" value="SGY19475.1"/>
    <property type="molecule type" value="Genomic_DNA"/>
</dbReference>
<dbReference type="PROSITE" id="PS00076">
    <property type="entry name" value="PYRIDINE_REDOX_1"/>
    <property type="match status" value="1"/>
</dbReference>
<dbReference type="InterPro" id="IPR012999">
    <property type="entry name" value="Pyr_OxRdtase_I_AS"/>
</dbReference>
<dbReference type="PANTHER" id="PTHR22912">
    <property type="entry name" value="DISULFIDE OXIDOREDUCTASE"/>
    <property type="match status" value="1"/>
</dbReference>
<dbReference type="GO" id="GO:0045252">
    <property type="term" value="C:oxoglutarate dehydrogenase complex"/>
    <property type="evidence" value="ECO:0007669"/>
    <property type="project" value="TreeGrafter"/>
</dbReference>
<dbReference type="GO" id="GO:0005739">
    <property type="term" value="C:mitochondrion"/>
    <property type="evidence" value="ECO:0007669"/>
    <property type="project" value="TreeGrafter"/>
</dbReference>
<evidence type="ECO:0000259" key="8">
    <source>
        <dbReference type="Pfam" id="PF07992"/>
    </source>
</evidence>
<evidence type="ECO:0000313" key="10">
    <source>
        <dbReference type="Proteomes" id="UP000249464"/>
    </source>
</evidence>
<evidence type="ECO:0000256" key="7">
    <source>
        <dbReference type="ARBA" id="ARBA00023284"/>
    </source>
</evidence>
<evidence type="ECO:0000256" key="4">
    <source>
        <dbReference type="ARBA" id="ARBA00022827"/>
    </source>
</evidence>
<name>A0A2X0LUI4_9BASI</name>
<evidence type="ECO:0000313" key="9">
    <source>
        <dbReference type="EMBL" id="SGY19475.1"/>
    </source>
</evidence>
<organism evidence="9 10">
    <name type="scientific">Microbotryum silenes-dioicae</name>
    <dbReference type="NCBI Taxonomy" id="796604"/>
    <lineage>
        <taxon>Eukaryota</taxon>
        <taxon>Fungi</taxon>
        <taxon>Dikarya</taxon>
        <taxon>Basidiomycota</taxon>
        <taxon>Pucciniomycotina</taxon>
        <taxon>Microbotryomycetes</taxon>
        <taxon>Microbotryales</taxon>
        <taxon>Microbotryaceae</taxon>
        <taxon>Microbotryum</taxon>
    </lineage>
</organism>
<evidence type="ECO:0000256" key="2">
    <source>
        <dbReference type="ARBA" id="ARBA00007532"/>
    </source>
</evidence>
<gene>
    <name evidence="9" type="primary">BQ5605_C014g07658</name>
    <name evidence="9" type="ORF">BQ5605_C014G07658</name>
</gene>
<dbReference type="InterPro" id="IPR036188">
    <property type="entry name" value="FAD/NAD-bd_sf"/>
</dbReference>
<reference evidence="9 10" key="1">
    <citation type="submission" date="2016-11" db="EMBL/GenBank/DDBJ databases">
        <authorList>
            <person name="Jaros S."/>
            <person name="Januszkiewicz K."/>
            <person name="Wedrychowicz H."/>
        </authorList>
    </citation>
    <scope>NUCLEOTIDE SEQUENCE [LARGE SCALE GENOMIC DNA]</scope>
</reference>
<comment type="cofactor">
    <cofactor evidence="1">
        <name>FAD</name>
        <dbReference type="ChEBI" id="CHEBI:57692"/>
    </cofactor>
</comment>
<dbReference type="Pfam" id="PF07992">
    <property type="entry name" value="Pyr_redox_2"/>
    <property type="match status" value="1"/>
</dbReference>
<keyword evidence="5" id="KW-0560">Oxidoreductase</keyword>
<keyword evidence="3" id="KW-0285">Flavoprotein</keyword>
<dbReference type="InterPro" id="IPR023753">
    <property type="entry name" value="FAD/NAD-binding_dom"/>
</dbReference>
<dbReference type="AlphaFoldDB" id="A0A2X0LUI4"/>
<sequence length="105" mass="10948">MLALRSSSRSVVRATSRLQPVFARGLATASDPYDVVVIGGGPGGYVAAIKAAQVGLKTACIEKRGSLGGTCLNVGCIPSKAMLNNSRIFHQTLHDTKARGIDGHR</sequence>
<feature type="domain" description="FAD/NAD(P)-binding" evidence="8">
    <location>
        <begin position="33"/>
        <end position="91"/>
    </location>
</feature>